<dbReference type="Ensembl" id="ENSCCNT00000002988.1">
    <property type="protein sequence ID" value="ENSCCNP00000002234.1"/>
    <property type="gene ID" value="ENSCCNG00000002475.1"/>
</dbReference>
<name>A0A8C0VX60_CASCN</name>
<organism evidence="1">
    <name type="scientific">Castor canadensis</name>
    <name type="common">American beaver</name>
    <dbReference type="NCBI Taxonomy" id="51338"/>
    <lineage>
        <taxon>Eukaryota</taxon>
        <taxon>Metazoa</taxon>
        <taxon>Chordata</taxon>
        <taxon>Craniata</taxon>
        <taxon>Vertebrata</taxon>
        <taxon>Euteleostomi</taxon>
        <taxon>Mammalia</taxon>
        <taxon>Eutheria</taxon>
        <taxon>Euarchontoglires</taxon>
        <taxon>Glires</taxon>
        <taxon>Rodentia</taxon>
        <taxon>Castorimorpha</taxon>
        <taxon>Castoridae</taxon>
        <taxon>Castor</taxon>
    </lineage>
</organism>
<dbReference type="AlphaFoldDB" id="A0A8C0VX60"/>
<dbReference type="Ensembl" id="ENSCCNT00000002986.1">
    <property type="protein sequence ID" value="ENSCCNP00000002232.1"/>
    <property type="gene ID" value="ENSCCNG00000002475.1"/>
</dbReference>
<evidence type="ECO:0000313" key="1">
    <source>
        <dbReference type="Ensembl" id="ENSCCNP00000002232.1"/>
    </source>
</evidence>
<protein>
    <submittedName>
        <fullName evidence="1">Uncharacterized protein</fullName>
    </submittedName>
</protein>
<reference evidence="1" key="1">
    <citation type="submission" date="2023-09" db="UniProtKB">
        <authorList>
            <consortium name="Ensembl"/>
        </authorList>
    </citation>
    <scope>IDENTIFICATION</scope>
</reference>
<accession>A0A8C0VX60</accession>
<proteinExistence type="predicted"/>
<sequence length="69" mass="7841">MSLLDCFCTSRTQVESLRPEKQSETSIHQYLVRKWLSIINVPPLPSVKSFSPDSLVALFLSGVSYCFFL</sequence>
<dbReference type="Ensembl" id="ENSCCNT00000002977.1">
    <property type="protein sequence ID" value="ENSCCNP00000002228.1"/>
    <property type="gene ID" value="ENSCCNG00000002475.1"/>
</dbReference>